<name>A0ABY6Z7F3_9BACL</name>
<comment type="similarity">
    <text evidence="1">Belongs to the folylpolyglutamate synthase family.</text>
</comment>
<dbReference type="EMBL" id="CP104064">
    <property type="protein sequence ID" value="WAH38189.1"/>
    <property type="molecule type" value="Genomic_DNA"/>
</dbReference>
<keyword evidence="4" id="KW-0547">Nucleotide-binding</keyword>
<sequence length="452" mass="50224">MIEQLVTETIHWIYESYGRVPASARQGFDRDVRHPEWTRWMLNELGSPDREMYNVAVTGSKGKGSHAILMAGILQAAGLRVGLFTSPHLVDFLERLRIDGQAIDGESFVRLAKTVRSVMDRAPLPSGQYIGPVGILAVMASLWFQASQTDVNIFELGRGAKWDDVNQVQHSGAVITPIFAEHLDKLGPTWADVVDEKLAVVTTDVGWAVSHEQAEIVRERWTRNDASERVSWRQLGRDFTFRVKQQSGATVVEVTDGKRKHRALISAAVSPLAGNAAVALIAASKVLDDLRGVGQELDIDLRNLVLPGRMQVIRRRPLCLVDGTIHAVNAKIVARWLEGRAEPGRVTVILSLPDDKDAQGVMETIAPFCSRMVLTESTNSHLHYSRNLTDLAKRFVADVRADKNVERVIADVCLRADPDDTYLFLGTQSYVGDVLRVFEVETKSIWQCSDID</sequence>
<accession>A0ABY6Z7F3</accession>
<keyword evidence="3" id="KW-0479">Metal-binding</keyword>
<dbReference type="SUPFAM" id="SSF53244">
    <property type="entry name" value="MurD-like peptide ligases, peptide-binding domain"/>
    <property type="match status" value="1"/>
</dbReference>
<keyword evidence="2" id="KW-0436">Ligase</keyword>
<evidence type="ECO:0000256" key="5">
    <source>
        <dbReference type="ARBA" id="ARBA00022840"/>
    </source>
</evidence>
<dbReference type="SUPFAM" id="SSF53623">
    <property type="entry name" value="MurD-like peptide ligases, catalytic domain"/>
    <property type="match status" value="1"/>
</dbReference>
<dbReference type="InterPro" id="IPR036615">
    <property type="entry name" value="Mur_ligase_C_dom_sf"/>
</dbReference>
<keyword evidence="8" id="KW-1185">Reference proteome</keyword>
<evidence type="ECO:0000313" key="7">
    <source>
        <dbReference type="EMBL" id="WAH38189.1"/>
    </source>
</evidence>
<dbReference type="Gene3D" id="3.90.190.20">
    <property type="entry name" value="Mur ligase, C-terminal domain"/>
    <property type="match status" value="1"/>
</dbReference>
<evidence type="ECO:0000256" key="6">
    <source>
        <dbReference type="ARBA" id="ARBA00022842"/>
    </source>
</evidence>
<dbReference type="Gene3D" id="3.40.1190.10">
    <property type="entry name" value="Mur-like, catalytic domain"/>
    <property type="match status" value="1"/>
</dbReference>
<organism evidence="7 8">
    <name type="scientific">Alicyclobacillus dauci</name>
    <dbReference type="NCBI Taxonomy" id="1475485"/>
    <lineage>
        <taxon>Bacteria</taxon>
        <taxon>Bacillati</taxon>
        <taxon>Bacillota</taxon>
        <taxon>Bacilli</taxon>
        <taxon>Bacillales</taxon>
        <taxon>Alicyclobacillaceae</taxon>
        <taxon>Alicyclobacillus</taxon>
    </lineage>
</organism>
<dbReference type="RefSeq" id="WP_268045750.1">
    <property type="nucleotide sequence ID" value="NZ_CP104064.1"/>
</dbReference>
<dbReference type="InterPro" id="IPR001645">
    <property type="entry name" value="Folylpolyglutamate_synth"/>
</dbReference>
<evidence type="ECO:0000313" key="8">
    <source>
        <dbReference type="Proteomes" id="UP001164803"/>
    </source>
</evidence>
<evidence type="ECO:0000256" key="3">
    <source>
        <dbReference type="ARBA" id="ARBA00022723"/>
    </source>
</evidence>
<evidence type="ECO:0000256" key="1">
    <source>
        <dbReference type="ARBA" id="ARBA00008276"/>
    </source>
</evidence>
<evidence type="ECO:0000256" key="2">
    <source>
        <dbReference type="ARBA" id="ARBA00022598"/>
    </source>
</evidence>
<protein>
    <submittedName>
        <fullName evidence="7">Bifunctional folylpolyglutamate synthase/dihydrofolate synthase</fullName>
    </submittedName>
</protein>
<keyword evidence="5" id="KW-0067">ATP-binding</keyword>
<proteinExistence type="inferred from homology"/>
<keyword evidence="6" id="KW-0460">Magnesium</keyword>
<reference evidence="7" key="1">
    <citation type="submission" date="2022-08" db="EMBL/GenBank/DDBJ databases">
        <title>Alicyclobacillus dauci DSM2870, complete genome.</title>
        <authorList>
            <person name="Wang Q."/>
            <person name="Cai R."/>
            <person name="Wang Z."/>
        </authorList>
    </citation>
    <scope>NUCLEOTIDE SEQUENCE</scope>
    <source>
        <strain evidence="7">DSM 28700</strain>
    </source>
</reference>
<evidence type="ECO:0000256" key="4">
    <source>
        <dbReference type="ARBA" id="ARBA00022741"/>
    </source>
</evidence>
<dbReference type="NCBIfam" id="TIGR01499">
    <property type="entry name" value="folC"/>
    <property type="match status" value="1"/>
</dbReference>
<dbReference type="Proteomes" id="UP001164803">
    <property type="component" value="Chromosome"/>
</dbReference>
<dbReference type="InterPro" id="IPR036565">
    <property type="entry name" value="Mur-like_cat_sf"/>
</dbReference>
<gene>
    <name evidence="7" type="ORF">NZD86_06810</name>
</gene>
<dbReference type="PANTHER" id="PTHR11136">
    <property type="entry name" value="FOLYLPOLYGLUTAMATE SYNTHASE-RELATED"/>
    <property type="match status" value="1"/>
</dbReference>
<dbReference type="PANTHER" id="PTHR11136:SF0">
    <property type="entry name" value="DIHYDROFOLATE SYNTHETASE-RELATED"/>
    <property type="match status" value="1"/>
</dbReference>